<dbReference type="GO" id="GO:0005819">
    <property type="term" value="C:spindle"/>
    <property type="evidence" value="ECO:0007669"/>
    <property type="project" value="TreeGrafter"/>
</dbReference>
<protein>
    <submittedName>
        <fullName evidence="4">Serine/threonine-protein phosphatase 2A regulatory subunit B'' subunit gamma-like</fullName>
    </submittedName>
</protein>
<dbReference type="AlphaFoldDB" id="A0A1S4EEY0"/>
<dbReference type="InterPro" id="IPR039865">
    <property type="entry name" value="PPP2R3C"/>
</dbReference>
<dbReference type="GO" id="GO:0005737">
    <property type="term" value="C:cytoplasm"/>
    <property type="evidence" value="ECO:0007669"/>
    <property type="project" value="UniProtKB-SubCell"/>
</dbReference>
<dbReference type="RefSeq" id="XP_017300821.1">
    <property type="nucleotide sequence ID" value="XM_017445332.2"/>
</dbReference>
<organism evidence="3 4">
    <name type="scientific">Diaphorina citri</name>
    <name type="common">Asian citrus psyllid</name>
    <dbReference type="NCBI Taxonomy" id="121845"/>
    <lineage>
        <taxon>Eukaryota</taxon>
        <taxon>Metazoa</taxon>
        <taxon>Ecdysozoa</taxon>
        <taxon>Arthropoda</taxon>
        <taxon>Hexapoda</taxon>
        <taxon>Insecta</taxon>
        <taxon>Pterygota</taxon>
        <taxon>Neoptera</taxon>
        <taxon>Paraneoptera</taxon>
        <taxon>Hemiptera</taxon>
        <taxon>Sternorrhyncha</taxon>
        <taxon>Psylloidea</taxon>
        <taxon>Psyllidae</taxon>
        <taxon>Diaphorininae</taxon>
        <taxon>Diaphorina</taxon>
    </lineage>
</organism>
<accession>A0A1S4EEY0</accession>
<dbReference type="Proteomes" id="UP000079169">
    <property type="component" value="Unplaced"/>
</dbReference>
<keyword evidence="2" id="KW-0963">Cytoplasm</keyword>
<proteinExistence type="predicted"/>
<dbReference type="PANTHER" id="PTHR12085">
    <property type="entry name" value="SERINE/THREONINE-PROTEIN PHOSPHATASE 2A REGULATORY SUBUNIT B'' SUBUNIT GAMMA"/>
    <property type="match status" value="1"/>
</dbReference>
<evidence type="ECO:0000313" key="3">
    <source>
        <dbReference type="Proteomes" id="UP000079169"/>
    </source>
</evidence>
<dbReference type="PANTHER" id="PTHR12085:SF3">
    <property type="entry name" value="SERINE_THREONINE-PROTEIN PHOSPHATASE 2A REGULATORY SUBUNIT B'' SUBUNIT GAMMA"/>
    <property type="match status" value="1"/>
</dbReference>
<dbReference type="GO" id="GO:0000226">
    <property type="term" value="P:microtubule cytoskeleton organization"/>
    <property type="evidence" value="ECO:0007669"/>
    <property type="project" value="TreeGrafter"/>
</dbReference>
<name>A0A1S4EEY0_DIACI</name>
<gene>
    <name evidence="4" type="primary">LOC103512285</name>
</gene>
<sequence>MDFKSLLEETLSTLELSDDQKKKNIEKEVKVFKEVHDSLSDRPNENIEIPKFFISLPKPEDSLGIKLLEDARSRHLNKISKDLLDHNELKDLYSLLCQHQSVGDKDEGEKFIDYKNFLKAKEAVVPKCRKFFTPTTFAKLQQGDPDGRINLTAFFNYVMRKTWHYQTRVGLSLYDIKGQGYLRETHSLERFS</sequence>
<evidence type="ECO:0000313" key="4">
    <source>
        <dbReference type="RefSeq" id="XP_017300821.1"/>
    </source>
</evidence>
<dbReference type="GO" id="GO:0005813">
    <property type="term" value="C:centrosome"/>
    <property type="evidence" value="ECO:0007669"/>
    <property type="project" value="TreeGrafter"/>
</dbReference>
<comment type="subcellular location">
    <subcellularLocation>
        <location evidence="1">Cytoplasm</location>
    </subcellularLocation>
</comment>
<keyword evidence="3" id="KW-1185">Reference proteome</keyword>
<dbReference type="GO" id="GO:0030865">
    <property type="term" value="P:cortical cytoskeleton organization"/>
    <property type="evidence" value="ECO:0007669"/>
    <property type="project" value="TreeGrafter"/>
</dbReference>
<evidence type="ECO:0000256" key="2">
    <source>
        <dbReference type="ARBA" id="ARBA00022490"/>
    </source>
</evidence>
<dbReference type="GeneID" id="103512285"/>
<evidence type="ECO:0000256" key="1">
    <source>
        <dbReference type="ARBA" id="ARBA00004496"/>
    </source>
</evidence>
<dbReference type="KEGG" id="dci:103512285"/>
<dbReference type="PaxDb" id="121845-A0A1S4EEY0"/>
<reference evidence="4" key="1">
    <citation type="submission" date="2025-08" db="UniProtKB">
        <authorList>
            <consortium name="RefSeq"/>
        </authorList>
    </citation>
    <scope>IDENTIFICATION</scope>
</reference>
<dbReference type="GO" id="GO:0035303">
    <property type="term" value="P:regulation of dephosphorylation"/>
    <property type="evidence" value="ECO:0007669"/>
    <property type="project" value="InterPro"/>
</dbReference>
<dbReference type="STRING" id="121845.A0A1S4EEY0"/>